<dbReference type="CDD" id="cd01948">
    <property type="entry name" value="EAL"/>
    <property type="match status" value="1"/>
</dbReference>
<keyword evidence="5 7" id="KW-0472">Membrane</keyword>
<comment type="subcellular location">
    <subcellularLocation>
        <location evidence="1">Cell membrane</location>
        <topology evidence="1">Multi-pass membrane protein</topology>
    </subcellularLocation>
    <subcellularLocation>
        <location evidence="6">Membrane</location>
        <topology evidence="6">Multi-pass membrane protein</topology>
    </subcellularLocation>
</comment>
<dbReference type="Gene3D" id="3.20.20.450">
    <property type="entry name" value="EAL domain"/>
    <property type="match status" value="1"/>
</dbReference>
<dbReference type="GO" id="GO:0071111">
    <property type="term" value="F:cyclic-guanylate-specific phosphodiesterase activity"/>
    <property type="evidence" value="ECO:0007669"/>
    <property type="project" value="InterPro"/>
</dbReference>
<feature type="domain" description="EAL" evidence="8">
    <location>
        <begin position="269"/>
        <end position="519"/>
    </location>
</feature>
<dbReference type="Proteomes" id="UP001198962">
    <property type="component" value="Unassembled WGS sequence"/>
</dbReference>
<dbReference type="InterPro" id="IPR002898">
    <property type="entry name" value="MotA_ExbB_proton_chnl"/>
</dbReference>
<name>A0AAE3AP61_9FIRM</name>
<dbReference type="EMBL" id="JAJEPU010000007">
    <property type="protein sequence ID" value="MCC2164035.1"/>
    <property type="molecule type" value="Genomic_DNA"/>
</dbReference>
<keyword evidence="2" id="KW-1003">Cell membrane</keyword>
<keyword evidence="6" id="KW-0813">Transport</keyword>
<gene>
    <name evidence="9" type="ORF">LKD32_03900</name>
</gene>
<sequence>MKKMNYLFVVAILLSTVLLAGFAPNVFSVAIVGIMCLVLVGGIISGMVPVIQLIDGLKNGRDSVRRSAGTQGESAWVAALGMEHFFQQKMLDGLFQDYREKVQMQRETGQIMSDVDELINEDVLALYSWRGLNAQIPGVLTGLGLLGTFIGLLMGLRGLGFETVEMALKSVQIILGGIDIAFYTSISGVILSIIFNISNNILRNIMNRELGVFLEEFHKYVIPTTEEQRCYQERREILQIIELLGRLPKNMGYSVANGSGITTDVSDKERLLMPQILDGLKNGEFLFYLQPQYELNTKKLIGSEALVRWNHPTLGVLAPSVFIPILEKNGYITKLDQYIWERVCATIRQWIDQGMRPLPISVNVTKTDILAIDVAEFFLEMLKKYRIPPKYISINIAENAYLETHGAVAEVEKKLIQAGFGVILDGFNGDYIALNSIEQLYTDMLKLDLRYFEDGEKLASLEGIFEQARNLRLTLSAEGIERMEQLTMLRKCGCTEGQGYYFSRPLSVAEFENRMKVGQGE</sequence>
<reference evidence="9" key="1">
    <citation type="submission" date="2021-10" db="EMBL/GenBank/DDBJ databases">
        <title>Anaerobic single-cell dispensing facilitates the cultivation of human gut bacteria.</title>
        <authorList>
            <person name="Afrizal A."/>
        </authorList>
    </citation>
    <scope>NUCLEOTIDE SEQUENCE</scope>
    <source>
        <strain evidence="9">CLA-AA-H274</strain>
    </source>
</reference>
<evidence type="ECO:0000313" key="9">
    <source>
        <dbReference type="EMBL" id="MCC2164035.1"/>
    </source>
</evidence>
<feature type="transmembrane region" description="Helical" evidence="7">
    <location>
        <begin position="180"/>
        <end position="198"/>
    </location>
</feature>
<dbReference type="InterPro" id="IPR050706">
    <property type="entry name" value="Cyclic-di-GMP_PDE-like"/>
</dbReference>
<keyword evidence="6" id="KW-0653">Protein transport</keyword>
<dbReference type="GO" id="GO:0015031">
    <property type="term" value="P:protein transport"/>
    <property type="evidence" value="ECO:0007669"/>
    <property type="project" value="UniProtKB-KW"/>
</dbReference>
<dbReference type="PANTHER" id="PTHR33121">
    <property type="entry name" value="CYCLIC DI-GMP PHOSPHODIESTERASE PDEF"/>
    <property type="match status" value="1"/>
</dbReference>
<dbReference type="SMART" id="SM00052">
    <property type="entry name" value="EAL"/>
    <property type="match status" value="1"/>
</dbReference>
<dbReference type="PROSITE" id="PS50883">
    <property type="entry name" value="EAL"/>
    <property type="match status" value="1"/>
</dbReference>
<keyword evidence="3 7" id="KW-0812">Transmembrane</keyword>
<dbReference type="SUPFAM" id="SSF141868">
    <property type="entry name" value="EAL domain-like"/>
    <property type="match status" value="1"/>
</dbReference>
<dbReference type="AlphaFoldDB" id="A0AAE3AP61"/>
<dbReference type="Pfam" id="PF00563">
    <property type="entry name" value="EAL"/>
    <property type="match status" value="1"/>
</dbReference>
<evidence type="ECO:0000256" key="6">
    <source>
        <dbReference type="RuleBase" id="RU004057"/>
    </source>
</evidence>
<feature type="transmembrane region" description="Helical" evidence="7">
    <location>
        <begin position="29"/>
        <end position="51"/>
    </location>
</feature>
<proteinExistence type="inferred from homology"/>
<accession>A0AAE3AP61</accession>
<evidence type="ECO:0000256" key="1">
    <source>
        <dbReference type="ARBA" id="ARBA00004651"/>
    </source>
</evidence>
<dbReference type="RefSeq" id="WP_308450769.1">
    <property type="nucleotide sequence ID" value="NZ_JAJEPU010000007.1"/>
</dbReference>
<comment type="caution">
    <text evidence="9">The sequence shown here is derived from an EMBL/GenBank/DDBJ whole genome shotgun (WGS) entry which is preliminary data.</text>
</comment>
<evidence type="ECO:0000259" key="8">
    <source>
        <dbReference type="PROSITE" id="PS50883"/>
    </source>
</evidence>
<dbReference type="PANTHER" id="PTHR33121:SF70">
    <property type="entry name" value="SIGNALING PROTEIN YKOW"/>
    <property type="match status" value="1"/>
</dbReference>
<dbReference type="InterPro" id="IPR035919">
    <property type="entry name" value="EAL_sf"/>
</dbReference>
<protein>
    <submittedName>
        <fullName evidence="9">EAL domain-containing protein</fullName>
    </submittedName>
</protein>
<dbReference type="GO" id="GO:0005886">
    <property type="term" value="C:plasma membrane"/>
    <property type="evidence" value="ECO:0007669"/>
    <property type="project" value="UniProtKB-SubCell"/>
</dbReference>
<keyword evidence="4 7" id="KW-1133">Transmembrane helix</keyword>
<evidence type="ECO:0000256" key="5">
    <source>
        <dbReference type="ARBA" id="ARBA00023136"/>
    </source>
</evidence>
<evidence type="ECO:0000313" key="10">
    <source>
        <dbReference type="Proteomes" id="UP001198962"/>
    </source>
</evidence>
<keyword evidence="10" id="KW-1185">Reference proteome</keyword>
<organism evidence="9 10">
    <name type="scientific">Brotaphodocola catenula</name>
    <dbReference type="NCBI Taxonomy" id="2885361"/>
    <lineage>
        <taxon>Bacteria</taxon>
        <taxon>Bacillati</taxon>
        <taxon>Bacillota</taxon>
        <taxon>Clostridia</taxon>
        <taxon>Lachnospirales</taxon>
        <taxon>Lachnospiraceae</taxon>
        <taxon>Brotaphodocola</taxon>
    </lineage>
</organism>
<evidence type="ECO:0000256" key="3">
    <source>
        <dbReference type="ARBA" id="ARBA00022692"/>
    </source>
</evidence>
<evidence type="ECO:0000256" key="4">
    <source>
        <dbReference type="ARBA" id="ARBA00022989"/>
    </source>
</evidence>
<feature type="transmembrane region" description="Helical" evidence="7">
    <location>
        <begin position="139"/>
        <end position="160"/>
    </location>
</feature>
<evidence type="ECO:0000256" key="2">
    <source>
        <dbReference type="ARBA" id="ARBA00022475"/>
    </source>
</evidence>
<dbReference type="Pfam" id="PF01618">
    <property type="entry name" value="MotA_ExbB"/>
    <property type="match status" value="1"/>
</dbReference>
<dbReference type="InterPro" id="IPR001633">
    <property type="entry name" value="EAL_dom"/>
</dbReference>
<comment type="similarity">
    <text evidence="6">Belongs to the exbB/tolQ family.</text>
</comment>
<evidence type="ECO:0000256" key="7">
    <source>
        <dbReference type="SAM" id="Phobius"/>
    </source>
</evidence>